<dbReference type="AlphaFoldDB" id="A0A0V1JC78"/>
<dbReference type="EMBL" id="JYDS01000015">
    <property type="protein sequence ID" value="KRZ32569.1"/>
    <property type="molecule type" value="Genomic_DNA"/>
</dbReference>
<name>A0A0V1JC78_TRIPS</name>
<gene>
    <name evidence="2" type="ORF">T4B_13912</name>
</gene>
<evidence type="ECO:0000313" key="2">
    <source>
        <dbReference type="EMBL" id="KRZ32569.1"/>
    </source>
</evidence>
<evidence type="ECO:0000256" key="1">
    <source>
        <dbReference type="SAM" id="Phobius"/>
    </source>
</evidence>
<protein>
    <submittedName>
        <fullName evidence="2">Uncharacterized protein</fullName>
    </submittedName>
</protein>
<keyword evidence="3" id="KW-1185">Reference proteome</keyword>
<keyword evidence="1" id="KW-0812">Transmembrane</keyword>
<accession>A0A0V1JC78</accession>
<keyword evidence="1" id="KW-1133">Transmembrane helix</keyword>
<comment type="caution">
    <text evidence="2">The sequence shown here is derived from an EMBL/GenBank/DDBJ whole genome shotgun (WGS) entry which is preliminary data.</text>
</comment>
<proteinExistence type="predicted"/>
<reference evidence="2 3" key="1">
    <citation type="submission" date="2015-01" db="EMBL/GenBank/DDBJ databases">
        <title>Evolution of Trichinella species and genotypes.</title>
        <authorList>
            <person name="Korhonen P.K."/>
            <person name="Edoardo P."/>
            <person name="Giuseppe L.R."/>
            <person name="Gasser R.B."/>
        </authorList>
    </citation>
    <scope>NUCLEOTIDE SEQUENCE [LARGE SCALE GENOMIC DNA]</scope>
    <source>
        <strain evidence="2">ISS588</strain>
    </source>
</reference>
<organism evidence="2 3">
    <name type="scientific">Trichinella pseudospiralis</name>
    <name type="common">Parasitic roundworm</name>
    <dbReference type="NCBI Taxonomy" id="6337"/>
    <lineage>
        <taxon>Eukaryota</taxon>
        <taxon>Metazoa</taxon>
        <taxon>Ecdysozoa</taxon>
        <taxon>Nematoda</taxon>
        <taxon>Enoplea</taxon>
        <taxon>Dorylaimia</taxon>
        <taxon>Trichinellida</taxon>
        <taxon>Trichinellidae</taxon>
        <taxon>Trichinella</taxon>
    </lineage>
</organism>
<feature type="transmembrane region" description="Helical" evidence="1">
    <location>
        <begin position="59"/>
        <end position="76"/>
    </location>
</feature>
<evidence type="ECO:0000313" key="3">
    <source>
        <dbReference type="Proteomes" id="UP000054805"/>
    </source>
</evidence>
<keyword evidence="1" id="KW-0472">Membrane</keyword>
<sequence>MKNRNEQITYFLDQKRQLKCTFISSSYKAKEIELSLDNRSDGISFDIWTLFYKTECRRLLIQYIIITVSLCFVRAFNSDQLT</sequence>
<dbReference type="Proteomes" id="UP000054805">
    <property type="component" value="Unassembled WGS sequence"/>
</dbReference>